<comment type="subunit">
    <text evidence="6">Heterotetramer of 2 MoaD subunits and 2 MoaE subunits. Also stable as homodimer. The enzyme changes between these two forms during catalysis.</text>
</comment>
<dbReference type="AlphaFoldDB" id="A0A7X8SI55"/>
<dbReference type="PANTHER" id="PTHR23404">
    <property type="entry name" value="MOLYBDOPTERIN SYNTHASE RELATED"/>
    <property type="match status" value="1"/>
</dbReference>
<evidence type="ECO:0000313" key="13">
    <source>
        <dbReference type="Proteomes" id="UP000585050"/>
    </source>
</evidence>
<dbReference type="GO" id="GO:0030366">
    <property type="term" value="F:molybdopterin synthase activity"/>
    <property type="evidence" value="ECO:0007669"/>
    <property type="project" value="UniProtKB-EC"/>
</dbReference>
<gene>
    <name evidence="12" type="ORF">HGP29_05760</name>
</gene>
<evidence type="ECO:0000256" key="5">
    <source>
        <dbReference type="ARBA" id="ARBA00023150"/>
    </source>
</evidence>
<keyword evidence="13" id="KW-1185">Reference proteome</keyword>
<reference evidence="12 13" key="1">
    <citation type="submission" date="2020-04" db="EMBL/GenBank/DDBJ databases">
        <title>Flammeovirga sp. SR4, a novel species isolated from seawater.</title>
        <authorList>
            <person name="Wang X."/>
        </authorList>
    </citation>
    <scope>NUCLEOTIDE SEQUENCE [LARGE SCALE GENOMIC DNA]</scope>
    <source>
        <strain evidence="12 13">SR4</strain>
    </source>
</reference>
<evidence type="ECO:0000256" key="2">
    <source>
        <dbReference type="ARBA" id="ARBA00005426"/>
    </source>
</evidence>
<comment type="similarity">
    <text evidence="2">Belongs to the MoaE family.</text>
</comment>
<evidence type="ECO:0000256" key="4">
    <source>
        <dbReference type="ARBA" id="ARBA00013858"/>
    </source>
</evidence>
<name>A0A7X8SI55_9BACT</name>
<dbReference type="EMBL" id="JABAIL010000002">
    <property type="protein sequence ID" value="NLR90699.1"/>
    <property type="molecule type" value="Genomic_DNA"/>
</dbReference>
<dbReference type="InterPro" id="IPR036563">
    <property type="entry name" value="MoaE_sf"/>
</dbReference>
<dbReference type="CDD" id="cd00756">
    <property type="entry name" value="MoaE"/>
    <property type="match status" value="1"/>
</dbReference>
<accession>A0A7X8SI55</accession>
<evidence type="ECO:0000256" key="10">
    <source>
        <dbReference type="ARBA" id="ARBA00032474"/>
    </source>
</evidence>
<comment type="catalytic activity">
    <reaction evidence="11">
        <text>2 [molybdopterin-synthase sulfur-carrier protein]-C-terminal-Gly-aminoethanethioate + cyclic pyranopterin phosphate + H2O = molybdopterin + 2 [molybdopterin-synthase sulfur-carrier protein]-C-terminal Gly-Gly + 2 H(+)</text>
        <dbReference type="Rhea" id="RHEA:26333"/>
        <dbReference type="Rhea" id="RHEA-COMP:12202"/>
        <dbReference type="Rhea" id="RHEA-COMP:19907"/>
        <dbReference type="ChEBI" id="CHEBI:15377"/>
        <dbReference type="ChEBI" id="CHEBI:15378"/>
        <dbReference type="ChEBI" id="CHEBI:58698"/>
        <dbReference type="ChEBI" id="CHEBI:59648"/>
        <dbReference type="ChEBI" id="CHEBI:90778"/>
        <dbReference type="ChEBI" id="CHEBI:232372"/>
        <dbReference type="EC" id="2.8.1.12"/>
    </reaction>
</comment>
<evidence type="ECO:0000256" key="8">
    <source>
        <dbReference type="ARBA" id="ARBA00030407"/>
    </source>
</evidence>
<comment type="pathway">
    <text evidence="1">Cofactor biosynthesis; molybdopterin biosynthesis.</text>
</comment>
<dbReference type="GO" id="GO:0006777">
    <property type="term" value="P:Mo-molybdopterin cofactor biosynthetic process"/>
    <property type="evidence" value="ECO:0007669"/>
    <property type="project" value="UniProtKB-KW"/>
</dbReference>
<evidence type="ECO:0000256" key="11">
    <source>
        <dbReference type="ARBA" id="ARBA00049878"/>
    </source>
</evidence>
<comment type="caution">
    <text evidence="12">The sequence shown here is derived from an EMBL/GenBank/DDBJ whole genome shotgun (WGS) entry which is preliminary data.</text>
</comment>
<keyword evidence="5" id="KW-0501">Molybdenum cofactor biosynthesis</keyword>
<evidence type="ECO:0000256" key="6">
    <source>
        <dbReference type="ARBA" id="ARBA00026066"/>
    </source>
</evidence>
<evidence type="ECO:0000313" key="12">
    <source>
        <dbReference type="EMBL" id="NLR90699.1"/>
    </source>
</evidence>
<organism evidence="12 13">
    <name type="scientific">Flammeovirga agarivorans</name>
    <dbReference type="NCBI Taxonomy" id="2726742"/>
    <lineage>
        <taxon>Bacteria</taxon>
        <taxon>Pseudomonadati</taxon>
        <taxon>Bacteroidota</taxon>
        <taxon>Cytophagia</taxon>
        <taxon>Cytophagales</taxon>
        <taxon>Flammeovirgaceae</taxon>
        <taxon>Flammeovirga</taxon>
    </lineage>
</organism>
<evidence type="ECO:0000256" key="7">
    <source>
        <dbReference type="ARBA" id="ARBA00029745"/>
    </source>
</evidence>
<dbReference type="Gene3D" id="3.90.1170.40">
    <property type="entry name" value="Molybdopterin biosynthesis MoaE subunit"/>
    <property type="match status" value="1"/>
</dbReference>
<dbReference type="SUPFAM" id="SSF54690">
    <property type="entry name" value="Molybdopterin synthase subunit MoaE"/>
    <property type="match status" value="1"/>
</dbReference>
<sequence>MDKTMIELKETKEINVAEIIDSVKSDYCGAIDVFIGTVRDNPTGNKVTKLFFESYTPMAISELEKIANSVKEKYQADKVSIVHAIGDCLVGEIAVVIAVSTPHRKASFDGCQYAINTLKETVPIWKKEYFEDGSHWVFSHP</sequence>
<dbReference type="InterPro" id="IPR003448">
    <property type="entry name" value="Mopterin_biosynth_MoaE"/>
</dbReference>
<protein>
    <recommendedName>
        <fullName evidence="4">Molybdopterin synthase catalytic subunit</fullName>
        <ecNumber evidence="3">2.8.1.12</ecNumber>
    </recommendedName>
    <alternativeName>
        <fullName evidence="9">MPT synthase subunit 2</fullName>
    </alternativeName>
    <alternativeName>
        <fullName evidence="7">Molybdenum cofactor biosynthesis protein E</fullName>
    </alternativeName>
    <alternativeName>
        <fullName evidence="8">Molybdopterin-converting factor large subunit</fullName>
    </alternativeName>
    <alternativeName>
        <fullName evidence="10">Molybdopterin-converting factor subunit 2</fullName>
    </alternativeName>
</protein>
<proteinExistence type="inferred from homology"/>
<dbReference type="Proteomes" id="UP000585050">
    <property type="component" value="Unassembled WGS sequence"/>
</dbReference>
<evidence type="ECO:0000256" key="9">
    <source>
        <dbReference type="ARBA" id="ARBA00030781"/>
    </source>
</evidence>
<dbReference type="EC" id="2.8.1.12" evidence="3"/>
<evidence type="ECO:0000256" key="1">
    <source>
        <dbReference type="ARBA" id="ARBA00005046"/>
    </source>
</evidence>
<dbReference type="Pfam" id="PF02391">
    <property type="entry name" value="MoaE"/>
    <property type="match status" value="1"/>
</dbReference>
<evidence type="ECO:0000256" key="3">
    <source>
        <dbReference type="ARBA" id="ARBA00011950"/>
    </source>
</evidence>